<evidence type="ECO:0000313" key="1">
    <source>
        <dbReference type="EMBL" id="DAE92583.1"/>
    </source>
</evidence>
<proteinExistence type="predicted"/>
<accession>A0A8S5RSX2</accession>
<name>A0A8S5RSX2_9CAUD</name>
<organism evidence="1">
    <name type="scientific">Siphoviridae sp. ctQjT5</name>
    <dbReference type="NCBI Taxonomy" id="2827572"/>
    <lineage>
        <taxon>Viruses</taxon>
        <taxon>Duplodnaviria</taxon>
        <taxon>Heunggongvirae</taxon>
        <taxon>Uroviricota</taxon>
        <taxon>Caudoviricetes</taxon>
    </lineage>
</organism>
<reference evidence="1" key="1">
    <citation type="journal article" date="2021" name="Proc. Natl. Acad. Sci. U.S.A.">
        <title>A Catalog of Tens of Thousands of Viruses from Human Metagenomes Reveals Hidden Associations with Chronic Diseases.</title>
        <authorList>
            <person name="Tisza M.J."/>
            <person name="Buck C.B."/>
        </authorList>
    </citation>
    <scope>NUCLEOTIDE SEQUENCE</scope>
    <source>
        <strain evidence="1">CtQjT5</strain>
    </source>
</reference>
<sequence length="142" mass="16167">MAKTSRQVQGDVYRKLRKSPIAEVITGGVYREGQRPRDSPKEDAVVIFTAGTTGDIQRGVVTINIFVPDIDPYDNGVLTEDSARTEEIERAAQRWVDSLSTRDSNYRFRLQQTIATDEAPELHEHFIVVRLEYDFFGDDDTD</sequence>
<protein>
    <submittedName>
        <fullName evidence="1">PORTAL PROTEIN, 15 PROTEIN, HEAD PROTEIN, VIRAL INFECTION, TAILED.2A</fullName>
    </submittedName>
</protein>
<dbReference type="EMBL" id="BK057803">
    <property type="protein sequence ID" value="DAE92583.1"/>
    <property type="molecule type" value="Genomic_DNA"/>
</dbReference>